<dbReference type="PANTHER" id="PTHR22939">
    <property type="entry name" value="SERINE PROTEASE FAMILY S1C HTRA-RELATED"/>
    <property type="match status" value="1"/>
</dbReference>
<feature type="signal peptide" evidence="1">
    <location>
        <begin position="1"/>
        <end position="27"/>
    </location>
</feature>
<dbReference type="SUPFAM" id="SSF50494">
    <property type="entry name" value="Trypsin-like serine proteases"/>
    <property type="match status" value="1"/>
</dbReference>
<evidence type="ECO:0000313" key="2">
    <source>
        <dbReference type="EMBL" id="OGM91585.1"/>
    </source>
</evidence>
<proteinExistence type="predicted"/>
<comment type="caution">
    <text evidence="2">The sequence shown here is derived from an EMBL/GenBank/DDBJ whole genome shotgun (WGS) entry which is preliminary data.</text>
</comment>
<gene>
    <name evidence="2" type="ORF">A3A20_01430</name>
</gene>
<organism evidence="2 3">
    <name type="scientific">Candidatus Wolfebacteria bacterium RIFCSPLOWO2_01_FULL_45_19</name>
    <dbReference type="NCBI Taxonomy" id="1802557"/>
    <lineage>
        <taxon>Bacteria</taxon>
        <taxon>Candidatus Wolfeibacteriota</taxon>
    </lineage>
</organism>
<dbReference type="Pfam" id="PF13365">
    <property type="entry name" value="Trypsin_2"/>
    <property type="match status" value="1"/>
</dbReference>
<dbReference type="GO" id="GO:0004252">
    <property type="term" value="F:serine-type endopeptidase activity"/>
    <property type="evidence" value="ECO:0007669"/>
    <property type="project" value="InterPro"/>
</dbReference>
<dbReference type="EMBL" id="MGIR01000001">
    <property type="protein sequence ID" value="OGM91585.1"/>
    <property type="molecule type" value="Genomic_DNA"/>
</dbReference>
<protein>
    <recommendedName>
        <fullName evidence="4">Serine protease</fullName>
    </recommendedName>
</protein>
<dbReference type="GO" id="GO:0006508">
    <property type="term" value="P:proteolysis"/>
    <property type="evidence" value="ECO:0007669"/>
    <property type="project" value="InterPro"/>
</dbReference>
<reference evidence="2 3" key="1">
    <citation type="journal article" date="2016" name="Nat. Commun.">
        <title>Thousands of microbial genomes shed light on interconnected biogeochemical processes in an aquifer system.</title>
        <authorList>
            <person name="Anantharaman K."/>
            <person name="Brown C.T."/>
            <person name="Hug L.A."/>
            <person name="Sharon I."/>
            <person name="Castelle C.J."/>
            <person name="Probst A.J."/>
            <person name="Thomas B.C."/>
            <person name="Singh A."/>
            <person name="Wilkins M.J."/>
            <person name="Karaoz U."/>
            <person name="Brodie E.L."/>
            <person name="Williams K.H."/>
            <person name="Hubbard S.S."/>
            <person name="Banfield J.F."/>
        </authorList>
    </citation>
    <scope>NUCLEOTIDE SEQUENCE [LARGE SCALE GENOMIC DNA]</scope>
</reference>
<dbReference type="Proteomes" id="UP000178946">
    <property type="component" value="Unassembled WGS sequence"/>
</dbReference>
<evidence type="ECO:0000313" key="3">
    <source>
        <dbReference type="Proteomes" id="UP000178946"/>
    </source>
</evidence>
<dbReference type="InterPro" id="IPR009003">
    <property type="entry name" value="Peptidase_S1_PA"/>
</dbReference>
<sequence>MIMNFRAGLGIVFAVLFLAPVSFYAFAAPENIDLQAVVKISATRDSSNYTFKGARLPKNGEGSGFAVSANKILTNAHVVWGASVVEVVTYDGKIIPAKIVEFDSDLDIAVLRVDERLPAVTAIRKSSVVQGEAVYAIGHPEGRPDWTVMPGVVKSVYHISNGFEKNGAMIRLILTNAIGERGASGGPLFDSKGRVVGIVARVNRMLDGWLIVVPITKVLESFVL</sequence>
<accession>A0A1F8DUS4</accession>
<feature type="chain" id="PRO_5009535206" description="Serine protease" evidence="1">
    <location>
        <begin position="28"/>
        <end position="224"/>
    </location>
</feature>
<dbReference type="STRING" id="1802557.A3A20_01430"/>
<dbReference type="AlphaFoldDB" id="A0A1F8DUS4"/>
<keyword evidence="1" id="KW-0732">Signal</keyword>
<dbReference type="Gene3D" id="2.40.10.120">
    <property type="match status" value="1"/>
</dbReference>
<evidence type="ECO:0000256" key="1">
    <source>
        <dbReference type="SAM" id="SignalP"/>
    </source>
</evidence>
<dbReference type="PRINTS" id="PR00834">
    <property type="entry name" value="PROTEASES2C"/>
</dbReference>
<dbReference type="InterPro" id="IPR001940">
    <property type="entry name" value="Peptidase_S1C"/>
</dbReference>
<dbReference type="PANTHER" id="PTHR22939:SF129">
    <property type="entry name" value="SERINE PROTEASE HTRA2, MITOCHONDRIAL"/>
    <property type="match status" value="1"/>
</dbReference>
<evidence type="ECO:0008006" key="4">
    <source>
        <dbReference type="Google" id="ProtNLM"/>
    </source>
</evidence>
<name>A0A1F8DUS4_9BACT</name>